<evidence type="ECO:0000256" key="3">
    <source>
        <dbReference type="PROSITE-ProRule" id="PRU00339"/>
    </source>
</evidence>
<accession>A0A1Q9D4Q6</accession>
<feature type="transmembrane region" description="Helical" evidence="5">
    <location>
        <begin position="868"/>
        <end position="887"/>
    </location>
</feature>
<feature type="transmembrane region" description="Helical" evidence="5">
    <location>
        <begin position="840"/>
        <end position="862"/>
    </location>
</feature>
<reference evidence="6 7" key="1">
    <citation type="submission" date="2016-02" db="EMBL/GenBank/DDBJ databases">
        <title>Genome analysis of coral dinoflagellate symbionts highlights evolutionary adaptations to a symbiotic lifestyle.</title>
        <authorList>
            <person name="Aranda M."/>
            <person name="Li Y."/>
            <person name="Liew Y.J."/>
            <person name="Baumgarten S."/>
            <person name="Simakov O."/>
            <person name="Wilson M."/>
            <person name="Piel J."/>
            <person name="Ashoor H."/>
            <person name="Bougouffa S."/>
            <person name="Bajic V.B."/>
            <person name="Ryu T."/>
            <person name="Ravasi T."/>
            <person name="Bayer T."/>
            <person name="Micklem G."/>
            <person name="Kim H."/>
            <person name="Bhak J."/>
            <person name="Lajeunesse T.C."/>
            <person name="Voolstra C.R."/>
        </authorList>
    </citation>
    <scope>NUCLEOTIDE SEQUENCE [LARGE SCALE GENOMIC DNA]</scope>
    <source>
        <strain evidence="6 7">CCMP2467</strain>
    </source>
</reference>
<sequence length="1315" mass="150773">MDGFMDGDGPLWPWWASMVVISCCNFLFFRHARLRSRPSHTPQDRRYLRYLRNLCVPFLFECAWRSVFPSLYNERQVLFDTPLNSILLDRSLAAIGEICWVLQICLILEQLATDLRQHWMKGCCGKCFVELCSMIMALLAFVGEFFSFVGTFTTNVYFEVLEAICWCSLFGLASLASLTLLVRTHMAGACGVAAKRFMVVLTLQGFFYCPYMILYNIPMYWRIFRHDEEEGKTYLSILEGIVDSWRTRERCQEWRCWRDDWFWMSFYFSFAVWSSICMMYAPRLRFARLTSQGLQHSADILALVLYCRLQAGLRFCRSWTLHGPMPVAAVLPEDALIDRQPRAMTRSFQDYQKEKQEREWKEKVQSRKEAMNNAQRVSRATEFKTIGNDKFKCGNLLEARDYYREAVIYVEDLVDARRKEKVELLMPLYANLAQVYLRVEEHSAAEEVCNKALTLAEVPRNNVSSSLRAKAHFRRAVARRVLGKAEEARDDLQTVLQMQPDHAEVQKELAAVRAILSDRAKQAKAAWGGFLQRPAVDKEAREERDRKAQEKRQKAAERRQERLRRAEERQQMQPRARHGKVRSFALGTPSMAVEPPPVPVPELPGEVRVLDEKSARAHLNPHMKHLAEFIIRMTAIRPEIQRSTSAFFVLWGLGHVLRDSGVSGKSFYHLSRVAEALDEFWSHSWQEHAWRKVAALLVLKNGPAAAVLGTLAALIAAVLKSAGFLPGYEKPSIDHVGHHHHYEFSLWALGAGVLTACLTLVFWRSQSSVFLDKVCINQADEHMKAEGILSIGGFLRSSKSLLVLWDPTYVQRLWCIFEYAAFVKSHEDQNKLLLKIRPTFLGPCTLAIAFGSMVVMITELVIHTFFDYHGLLAFAGVGVVGFFFGTAEFQNYYDSVRQLHGQLTNFKLDEAKCTCCEIGHEDEEEPQCDRQVVTECVHRWFGSVESFEKVVRTTVSDGLTSQLGQYSFPYRWLLGATMPILWAQLDMVAARFKAGDNHGGVVAFILALAMWLVAFPTVFVCWVCMASMLRRTKYGILDFLLTLSATIITVGLAAGMHFYQLKCNHLFHDDHLSGVLLFFGTFLAAALDAFEKLSKGKMLYEAREREMEPVRKKELEKTQTLELEQKLLNIIDESKGKPKTEKLEDFMKQREARAWDQSAELDQKKKVLEKVKKEEQWSEDDAWRDQRLEHRKQIQARGQVQTPQMWEAKQVDRWCQQRLRDLLVPLTVQGESPLPSELSTVLEVRHSNIAYFHSLKQSLRAMSAPANDDEALPPSLVAPGLYLGTAEHARCRCALHEYERPLVPSEGCVPISGRA</sequence>
<dbReference type="GO" id="GO:0016853">
    <property type="term" value="F:isomerase activity"/>
    <property type="evidence" value="ECO:0007669"/>
    <property type="project" value="UniProtKB-KW"/>
</dbReference>
<feature type="repeat" description="TPR" evidence="3">
    <location>
        <begin position="469"/>
        <end position="502"/>
    </location>
</feature>
<dbReference type="Proteomes" id="UP000186817">
    <property type="component" value="Unassembled WGS sequence"/>
</dbReference>
<dbReference type="InterPro" id="IPR019734">
    <property type="entry name" value="TPR_rpt"/>
</dbReference>
<dbReference type="OrthoDB" id="185089at2759"/>
<proteinExistence type="predicted"/>
<gene>
    <name evidence="6" type="primary">cpr6</name>
    <name evidence="6" type="ORF">AK812_SmicGene28283</name>
</gene>
<organism evidence="6 7">
    <name type="scientific">Symbiodinium microadriaticum</name>
    <name type="common">Dinoflagellate</name>
    <name type="synonym">Zooxanthella microadriatica</name>
    <dbReference type="NCBI Taxonomy" id="2951"/>
    <lineage>
        <taxon>Eukaryota</taxon>
        <taxon>Sar</taxon>
        <taxon>Alveolata</taxon>
        <taxon>Dinophyceae</taxon>
        <taxon>Suessiales</taxon>
        <taxon>Symbiodiniaceae</taxon>
        <taxon>Symbiodinium</taxon>
    </lineage>
</organism>
<evidence type="ECO:0000313" key="7">
    <source>
        <dbReference type="Proteomes" id="UP000186817"/>
    </source>
</evidence>
<keyword evidence="7" id="KW-1185">Reference proteome</keyword>
<dbReference type="SMART" id="SM00028">
    <property type="entry name" value="TPR"/>
    <property type="match status" value="3"/>
</dbReference>
<feature type="transmembrane region" description="Helical" evidence="5">
    <location>
        <begin position="1071"/>
        <end position="1090"/>
    </location>
</feature>
<feature type="transmembrane region" description="Helical" evidence="5">
    <location>
        <begin position="194"/>
        <end position="214"/>
    </location>
</feature>
<evidence type="ECO:0000256" key="1">
    <source>
        <dbReference type="ARBA" id="ARBA00022737"/>
    </source>
</evidence>
<feature type="transmembrane region" description="Helical" evidence="5">
    <location>
        <begin position="704"/>
        <end position="724"/>
    </location>
</feature>
<keyword evidence="5" id="KW-1133">Transmembrane helix</keyword>
<feature type="compositionally biased region" description="Basic and acidic residues" evidence="4">
    <location>
        <begin position="536"/>
        <end position="570"/>
    </location>
</feature>
<evidence type="ECO:0000256" key="2">
    <source>
        <dbReference type="ARBA" id="ARBA00022803"/>
    </source>
</evidence>
<dbReference type="PANTHER" id="PTHR11242">
    <property type="entry name" value="ARYL HYDROCARBON RECEPTOR INTERACTING PROTEIN RELATED"/>
    <property type="match status" value="1"/>
</dbReference>
<comment type="caution">
    <text evidence="6">The sequence shown here is derived from an EMBL/GenBank/DDBJ whole genome shotgun (WGS) entry which is preliminary data.</text>
</comment>
<protein>
    <submittedName>
        <fullName evidence="6">Peptidyl-prolyl cis-trans isomerase D</fullName>
    </submittedName>
</protein>
<feature type="transmembrane region" description="Helical" evidence="5">
    <location>
        <begin position="128"/>
        <end position="148"/>
    </location>
</feature>
<evidence type="ECO:0000256" key="4">
    <source>
        <dbReference type="SAM" id="MobiDB-lite"/>
    </source>
</evidence>
<keyword evidence="6" id="KW-0413">Isomerase</keyword>
<keyword evidence="2 3" id="KW-0802">TPR repeat</keyword>
<dbReference type="EMBL" id="LSRX01000725">
    <property type="protein sequence ID" value="OLP90181.1"/>
    <property type="molecule type" value="Genomic_DNA"/>
</dbReference>
<feature type="transmembrane region" description="Helical" evidence="5">
    <location>
        <begin position="261"/>
        <end position="281"/>
    </location>
</feature>
<feature type="transmembrane region" description="Helical" evidence="5">
    <location>
        <begin position="1036"/>
        <end position="1059"/>
    </location>
</feature>
<feature type="transmembrane region" description="Helical" evidence="5">
    <location>
        <begin position="1002"/>
        <end position="1024"/>
    </location>
</feature>
<dbReference type="Pfam" id="PF13181">
    <property type="entry name" value="TPR_8"/>
    <property type="match status" value="1"/>
</dbReference>
<feature type="transmembrane region" description="Helical" evidence="5">
    <location>
        <begin position="972"/>
        <end position="990"/>
    </location>
</feature>
<evidence type="ECO:0000313" key="6">
    <source>
        <dbReference type="EMBL" id="OLP90181.1"/>
    </source>
</evidence>
<name>A0A1Q9D4Q6_SYMMI</name>
<keyword evidence="5" id="KW-0472">Membrane</keyword>
<feature type="transmembrane region" description="Helical" evidence="5">
    <location>
        <begin position="744"/>
        <end position="763"/>
    </location>
</feature>
<dbReference type="PANTHER" id="PTHR11242:SF0">
    <property type="entry name" value="TPR_REGION DOMAIN-CONTAINING PROTEIN"/>
    <property type="match status" value="1"/>
</dbReference>
<feature type="transmembrane region" description="Helical" evidence="5">
    <location>
        <begin position="12"/>
        <end position="29"/>
    </location>
</feature>
<dbReference type="PROSITE" id="PS50005">
    <property type="entry name" value="TPR"/>
    <property type="match status" value="1"/>
</dbReference>
<feature type="region of interest" description="Disordered" evidence="4">
    <location>
        <begin position="536"/>
        <end position="579"/>
    </location>
</feature>
<dbReference type="Gene3D" id="1.25.40.10">
    <property type="entry name" value="Tetratricopeptide repeat domain"/>
    <property type="match status" value="1"/>
</dbReference>
<evidence type="ECO:0000256" key="5">
    <source>
        <dbReference type="SAM" id="Phobius"/>
    </source>
</evidence>
<dbReference type="InterPro" id="IPR011990">
    <property type="entry name" value="TPR-like_helical_dom_sf"/>
</dbReference>
<dbReference type="InterPro" id="IPR039663">
    <property type="entry name" value="AIP/AIPL1/TTC9"/>
</dbReference>
<keyword evidence="5" id="KW-0812">Transmembrane</keyword>
<dbReference type="SUPFAM" id="SSF48452">
    <property type="entry name" value="TPR-like"/>
    <property type="match status" value="1"/>
</dbReference>
<feature type="transmembrane region" description="Helical" evidence="5">
    <location>
        <begin position="160"/>
        <end position="182"/>
    </location>
</feature>
<keyword evidence="1" id="KW-0677">Repeat</keyword>